<evidence type="ECO:0000256" key="2">
    <source>
        <dbReference type="SAM" id="MobiDB-lite"/>
    </source>
</evidence>
<comment type="similarity">
    <text evidence="1">Belongs to the UbiD family.</text>
</comment>
<evidence type="ECO:0000313" key="7">
    <source>
        <dbReference type="Proteomes" id="UP000192936"/>
    </source>
</evidence>
<evidence type="ECO:0000256" key="1">
    <source>
        <dbReference type="ARBA" id="ARBA00010021"/>
    </source>
</evidence>
<evidence type="ECO:0000313" key="6">
    <source>
        <dbReference type="EMBL" id="SMF89492.1"/>
    </source>
</evidence>
<dbReference type="STRING" id="286727.SAMN02982917_6753"/>
<dbReference type="GO" id="GO:0008694">
    <property type="term" value="F:4-hydroxy-3-polyprenylbenzoate decarboxylase activity"/>
    <property type="evidence" value="ECO:0007669"/>
    <property type="project" value="TreeGrafter"/>
</dbReference>
<proteinExistence type="inferred from homology"/>
<dbReference type="RefSeq" id="WP_244561019.1">
    <property type="nucleotide sequence ID" value="NZ_FXAK01000009.1"/>
</dbReference>
<dbReference type="EMBL" id="FXAK01000009">
    <property type="protein sequence ID" value="SMF89492.1"/>
    <property type="molecule type" value="Genomic_DNA"/>
</dbReference>
<protein>
    <submittedName>
        <fullName evidence="6">2,5-furandicarboxylate decarboxylase 1</fullName>
    </submittedName>
</protein>
<organism evidence="6 7">
    <name type="scientific">Azospirillum oryzae</name>
    <dbReference type="NCBI Taxonomy" id="286727"/>
    <lineage>
        <taxon>Bacteria</taxon>
        <taxon>Pseudomonadati</taxon>
        <taxon>Pseudomonadota</taxon>
        <taxon>Alphaproteobacteria</taxon>
        <taxon>Rhodospirillales</taxon>
        <taxon>Azospirillaceae</taxon>
        <taxon>Azospirillum</taxon>
    </lineage>
</organism>
<name>A0A1X7HMW9_9PROT</name>
<dbReference type="PANTHER" id="PTHR30108:SF17">
    <property type="entry name" value="FERULIC ACID DECARBOXYLASE 1"/>
    <property type="match status" value="1"/>
</dbReference>
<feature type="domain" description="3-octaprenyl-4-hydroxybenzoate carboxy-lyase-like Rift-related" evidence="3">
    <location>
        <begin position="119"/>
        <end position="314"/>
    </location>
</feature>
<dbReference type="Pfam" id="PF20695">
    <property type="entry name" value="UbiD_N"/>
    <property type="match status" value="1"/>
</dbReference>
<dbReference type="Proteomes" id="UP000192936">
    <property type="component" value="Unassembled WGS sequence"/>
</dbReference>
<dbReference type="AlphaFoldDB" id="A0A1X7HMW9"/>
<dbReference type="SUPFAM" id="SSF50475">
    <property type="entry name" value="FMN-binding split barrel"/>
    <property type="match status" value="1"/>
</dbReference>
<dbReference type="GO" id="GO:0006744">
    <property type="term" value="P:ubiquinone biosynthetic process"/>
    <property type="evidence" value="ECO:0007669"/>
    <property type="project" value="TreeGrafter"/>
</dbReference>
<dbReference type="FunFam" id="3.40.1670.10:FF:000003">
    <property type="entry name" value="Phenolic acid decarboxylase"/>
    <property type="match status" value="1"/>
</dbReference>
<dbReference type="PANTHER" id="PTHR30108">
    <property type="entry name" value="3-OCTAPRENYL-4-HYDROXYBENZOATE CARBOXY-LYASE-RELATED"/>
    <property type="match status" value="1"/>
</dbReference>
<dbReference type="InterPro" id="IPR049381">
    <property type="entry name" value="UbiD-like_C"/>
</dbReference>
<dbReference type="NCBIfam" id="TIGR00148">
    <property type="entry name" value="UbiD family decarboxylase"/>
    <property type="match status" value="1"/>
</dbReference>
<dbReference type="InterPro" id="IPR048304">
    <property type="entry name" value="UbiD_Rift_dom"/>
</dbReference>
<sequence>MSNHAIDRFPTPPPVLSPVPETRSAAYSLRGWLDRLEATDRLTVMRPGVGLVHQLAAAAKRLDGTTATLFPHPDGHSGTVVSGLVSDRAWMAEALGVPGDELIAHCQRAAAEPLPWREVTEAPAQEVAHRGAIDLTRLLPIPTHNEHDSGPYISAGLTIARDPETGVQNVSIHRCQINGPDRIGILLLPRHTDHFYRKAEAKGEALEIALVIGVDPATLLASQAIVPVGQDELEIAGALRGEPLDVVRCKTNRVRVPAEAEIVIEGRLLPRVREAEGPFGEFPQYYGERADRHVIQVDAVTHRIRPLFHTIVGGGLEHLLLGAIPREATILATLQRNFPNVQDVHLSLGGVGRYHLVVKLRQTQHGEAKNVLLGAFAAHYDIKHAVVVDPDVDIHNAREVEWAVATRFQADRDLVVVGNSQCSKLDPSTDEGLGAKWGIDATIPIGSPEMKFKRIRVPGEESVDIDRLAAPGIDWRAAIE</sequence>
<dbReference type="SUPFAM" id="SSF143968">
    <property type="entry name" value="UbiD C-terminal domain-like"/>
    <property type="match status" value="1"/>
</dbReference>
<dbReference type="InterPro" id="IPR002830">
    <property type="entry name" value="UbiD"/>
</dbReference>
<feature type="domain" description="3-octaprenyl-4-hydroxybenzoate carboxy-lyase-like C-terminal" evidence="5">
    <location>
        <begin position="321"/>
        <end position="441"/>
    </location>
</feature>
<accession>A0A1X7HMW9</accession>
<feature type="domain" description="3-octaprenyl-4-hydroxybenzoate carboxy-lyase-like N-terminal" evidence="4">
    <location>
        <begin position="33"/>
        <end position="105"/>
    </location>
</feature>
<dbReference type="Gene3D" id="3.40.1670.10">
    <property type="entry name" value="UbiD C-terminal domain-like"/>
    <property type="match status" value="1"/>
</dbReference>
<dbReference type="Pfam" id="PF01977">
    <property type="entry name" value="UbiD"/>
    <property type="match status" value="1"/>
</dbReference>
<evidence type="ECO:0000259" key="4">
    <source>
        <dbReference type="Pfam" id="PF20695"/>
    </source>
</evidence>
<dbReference type="GO" id="GO:0005829">
    <property type="term" value="C:cytosol"/>
    <property type="evidence" value="ECO:0007669"/>
    <property type="project" value="TreeGrafter"/>
</dbReference>
<dbReference type="InterPro" id="IPR049383">
    <property type="entry name" value="UbiD-like_N"/>
</dbReference>
<gene>
    <name evidence="6" type="ORF">SAMN02982917_6753</name>
</gene>
<evidence type="ECO:0000259" key="3">
    <source>
        <dbReference type="Pfam" id="PF01977"/>
    </source>
</evidence>
<evidence type="ECO:0000259" key="5">
    <source>
        <dbReference type="Pfam" id="PF20696"/>
    </source>
</evidence>
<reference evidence="6 7" key="1">
    <citation type="submission" date="2017-04" db="EMBL/GenBank/DDBJ databases">
        <authorList>
            <person name="Afonso C.L."/>
            <person name="Miller P.J."/>
            <person name="Scott M.A."/>
            <person name="Spackman E."/>
            <person name="Goraichik I."/>
            <person name="Dimitrov K.M."/>
            <person name="Suarez D.L."/>
            <person name="Swayne D.E."/>
        </authorList>
    </citation>
    <scope>NUCLEOTIDE SEQUENCE [LARGE SCALE GENOMIC DNA]</scope>
    <source>
        <strain evidence="6 7">A2P</strain>
    </source>
</reference>
<dbReference type="Pfam" id="PF20696">
    <property type="entry name" value="UbiD_C"/>
    <property type="match status" value="1"/>
</dbReference>
<feature type="region of interest" description="Disordered" evidence="2">
    <location>
        <begin position="1"/>
        <end position="20"/>
    </location>
</feature>